<keyword evidence="1" id="KW-0433">Leucine-rich repeat</keyword>
<dbReference type="InterPro" id="IPR056582">
    <property type="entry name" value="EDRF1_N"/>
</dbReference>
<sequence length="212" mass="24627">MDKLTNKQAKVRTELLHHQAHNEYTYRPKKLISYSDEAFLNAWLDYCWSSCQHQVTPLNWLETWLDNMMASVPGLAICYHQNGVIQGYELLKTDDIFHSKGLSEDGSPFFYPEIVREHGHSVLRFLQENCKQDPRAYWLSKCCKYHPLALSVIGGSLKGKPIARWQRLFSDLSKRMPSVCEKLDLILHSLKKDCISLRIGLKSSNVIWAWDD</sequence>
<evidence type="ECO:0000259" key="2">
    <source>
        <dbReference type="Pfam" id="PF23788"/>
    </source>
</evidence>
<keyword evidence="4" id="KW-1185">Reference proteome</keyword>
<reference evidence="3 4" key="1">
    <citation type="journal article" date="2018" name="Mol. Plant">
        <title>The genome of Artemisia annua provides insight into the evolution of Asteraceae family and artemisinin biosynthesis.</title>
        <authorList>
            <person name="Shen Q."/>
            <person name="Zhang L."/>
            <person name="Liao Z."/>
            <person name="Wang S."/>
            <person name="Yan T."/>
            <person name="Shi P."/>
            <person name="Liu M."/>
            <person name="Fu X."/>
            <person name="Pan Q."/>
            <person name="Wang Y."/>
            <person name="Lv Z."/>
            <person name="Lu X."/>
            <person name="Zhang F."/>
            <person name="Jiang W."/>
            <person name="Ma Y."/>
            <person name="Chen M."/>
            <person name="Hao X."/>
            <person name="Li L."/>
            <person name="Tang Y."/>
            <person name="Lv G."/>
            <person name="Zhou Y."/>
            <person name="Sun X."/>
            <person name="Brodelius P.E."/>
            <person name="Rose J.K.C."/>
            <person name="Tang K."/>
        </authorList>
    </citation>
    <scope>NUCLEOTIDE SEQUENCE [LARGE SCALE GENOMIC DNA]</scope>
    <source>
        <strain evidence="4">cv. Huhao1</strain>
        <tissue evidence="3">Leaf</tissue>
    </source>
</reference>
<dbReference type="Proteomes" id="UP000245207">
    <property type="component" value="Unassembled WGS sequence"/>
</dbReference>
<dbReference type="InterPro" id="IPR042197">
    <property type="entry name" value="Apaf_helical"/>
</dbReference>
<comment type="caution">
    <text evidence="3">The sequence shown here is derived from an EMBL/GenBank/DDBJ whole genome shotgun (WGS) entry which is preliminary data.</text>
</comment>
<dbReference type="PANTHER" id="PTHR15000">
    <property type="entry name" value="ERYTHROID DIFFERENTIATION-RELATED FACTOR 1"/>
    <property type="match status" value="1"/>
</dbReference>
<evidence type="ECO:0000313" key="4">
    <source>
        <dbReference type="Proteomes" id="UP000245207"/>
    </source>
</evidence>
<dbReference type="PANTHER" id="PTHR15000:SF1">
    <property type="entry name" value="ERYTHROID DIFFERENTIATION-RELATED FACTOR 1"/>
    <property type="match status" value="1"/>
</dbReference>
<dbReference type="EMBL" id="PKPP01013044">
    <property type="protein sequence ID" value="PWA41502.1"/>
    <property type="molecule type" value="Genomic_DNA"/>
</dbReference>
<dbReference type="GO" id="GO:0045893">
    <property type="term" value="P:positive regulation of DNA-templated transcription"/>
    <property type="evidence" value="ECO:0007669"/>
    <property type="project" value="TreeGrafter"/>
</dbReference>
<accession>A0A2U1KXM7</accession>
<dbReference type="Pfam" id="PF23788">
    <property type="entry name" value="EDRF1_N"/>
    <property type="match status" value="1"/>
</dbReference>
<dbReference type="STRING" id="35608.A0A2U1KXM7"/>
<evidence type="ECO:0000256" key="1">
    <source>
        <dbReference type="ARBA" id="ARBA00022614"/>
    </source>
</evidence>
<name>A0A2U1KXM7_ARTAN</name>
<organism evidence="3 4">
    <name type="scientific">Artemisia annua</name>
    <name type="common">Sweet wormwood</name>
    <dbReference type="NCBI Taxonomy" id="35608"/>
    <lineage>
        <taxon>Eukaryota</taxon>
        <taxon>Viridiplantae</taxon>
        <taxon>Streptophyta</taxon>
        <taxon>Embryophyta</taxon>
        <taxon>Tracheophyta</taxon>
        <taxon>Spermatophyta</taxon>
        <taxon>Magnoliopsida</taxon>
        <taxon>eudicotyledons</taxon>
        <taxon>Gunneridae</taxon>
        <taxon>Pentapetalae</taxon>
        <taxon>asterids</taxon>
        <taxon>campanulids</taxon>
        <taxon>Asterales</taxon>
        <taxon>Asteraceae</taxon>
        <taxon>Asteroideae</taxon>
        <taxon>Anthemideae</taxon>
        <taxon>Artemisiinae</taxon>
        <taxon>Artemisia</taxon>
    </lineage>
</organism>
<dbReference type="Gene3D" id="1.10.8.430">
    <property type="entry name" value="Helical domain of apoptotic protease-activating factors"/>
    <property type="match status" value="1"/>
</dbReference>
<dbReference type="OrthoDB" id="419432at2759"/>
<gene>
    <name evidence="3" type="ORF">CTI12_AA553390</name>
</gene>
<feature type="domain" description="EDRF1 N-terminal" evidence="2">
    <location>
        <begin position="59"/>
        <end position="142"/>
    </location>
</feature>
<dbReference type="AlphaFoldDB" id="A0A2U1KXM7"/>
<proteinExistence type="predicted"/>
<protein>
    <submittedName>
        <fullName evidence="3">Erythroid differentiation-related factor 1</fullName>
    </submittedName>
</protein>
<evidence type="ECO:0000313" key="3">
    <source>
        <dbReference type="EMBL" id="PWA41502.1"/>
    </source>
</evidence>